<dbReference type="GO" id="GO:0016491">
    <property type="term" value="F:oxidoreductase activity"/>
    <property type="evidence" value="ECO:0007669"/>
    <property type="project" value="UniProtKB-KW"/>
</dbReference>
<dbReference type="SUPFAM" id="SSF55469">
    <property type="entry name" value="FMN-dependent nitroreductase-like"/>
    <property type="match status" value="1"/>
</dbReference>
<accession>A0A8H2M6Z4</accession>
<dbReference type="GO" id="GO:0034599">
    <property type="term" value="P:cellular response to oxidative stress"/>
    <property type="evidence" value="ECO:0007669"/>
    <property type="project" value="InterPro"/>
</dbReference>
<dbReference type="FunFam" id="3.40.109.10:FF:000001">
    <property type="entry name" value="Nitroreductase family"/>
    <property type="match status" value="1"/>
</dbReference>
<dbReference type="InterPro" id="IPR033877">
    <property type="entry name" value="Frm2/Hbn1"/>
</dbReference>
<keyword evidence="2" id="KW-0963">Cytoplasm</keyword>
<evidence type="ECO:0000313" key="5">
    <source>
        <dbReference type="EMBL" id="VFB17108.1"/>
    </source>
</evidence>
<keyword evidence="6" id="KW-1185">Reference proteome</keyword>
<dbReference type="GO" id="GO:0005737">
    <property type="term" value="C:cytoplasm"/>
    <property type="evidence" value="ECO:0007669"/>
    <property type="project" value="UniProtKB-SubCell"/>
</dbReference>
<comment type="subcellular location">
    <subcellularLocation>
        <location evidence="1">Cytoplasm</location>
    </subcellularLocation>
</comment>
<feature type="domain" description="Nitroreductase" evidence="4">
    <location>
        <begin position="7"/>
        <end position="167"/>
    </location>
</feature>
<sequence length="189" mass="21731">MIPESLQTRRSFYQLNKDLPLSQDQVIYLLEDLLELVPDAFNMKSSKVLLAFGQSHDQVWDQVYASFNGKVARDKIDSFKAGAGTILYFIDQDIVDQMKKDYPVYAHNMDDWAQQASGMLQINVWTALAELGVGANIQHYNPLIDRDIKKLFQVPDSYKLVAQMPFGGIEEDPPAKEKDYPFNRIQIFY</sequence>
<dbReference type="InterPro" id="IPR000415">
    <property type="entry name" value="Nitroreductase-like"/>
</dbReference>
<evidence type="ECO:0000259" key="4">
    <source>
        <dbReference type="Pfam" id="PF00881"/>
    </source>
</evidence>
<protein>
    <submittedName>
        <fullName evidence="5">Nitroreductase family</fullName>
    </submittedName>
</protein>
<dbReference type="AlphaFoldDB" id="A0A8H2M6Z4"/>
<evidence type="ECO:0000256" key="1">
    <source>
        <dbReference type="ARBA" id="ARBA00004496"/>
    </source>
</evidence>
<dbReference type="Gene3D" id="3.40.109.10">
    <property type="entry name" value="NADH Oxidase"/>
    <property type="match status" value="1"/>
</dbReference>
<name>A0A8H2M6Z4_9FIRM</name>
<evidence type="ECO:0000256" key="3">
    <source>
        <dbReference type="ARBA" id="ARBA00023002"/>
    </source>
</evidence>
<comment type="caution">
    <text evidence="5">The sequence shown here is derived from an EMBL/GenBank/DDBJ whole genome shotgun (WGS) entry which is preliminary data.</text>
</comment>
<evidence type="ECO:0000313" key="6">
    <source>
        <dbReference type="Proteomes" id="UP000377798"/>
    </source>
</evidence>
<reference evidence="5 6" key="1">
    <citation type="submission" date="2019-02" db="EMBL/GenBank/DDBJ databases">
        <authorList>
            <consortium name="Pathogen Informatics"/>
        </authorList>
    </citation>
    <scope>NUCLEOTIDE SEQUENCE [LARGE SCALE GENOMIC DNA]</scope>
    <source>
        <strain evidence="5 6">3012STDY7089603</strain>
    </source>
</reference>
<dbReference type="RefSeq" id="WP_131749732.1">
    <property type="nucleotide sequence ID" value="NZ_CAACYI010000001.1"/>
</dbReference>
<keyword evidence="3" id="KW-0560">Oxidoreductase</keyword>
<dbReference type="EMBL" id="CAACYI010000001">
    <property type="protein sequence ID" value="VFB17108.1"/>
    <property type="molecule type" value="Genomic_DNA"/>
</dbReference>
<dbReference type="PANTHER" id="PTHR43035:SF1">
    <property type="entry name" value="FATTY ACID REPRESSION MUTANT PROTEIN 2-RELATED"/>
    <property type="match status" value="1"/>
</dbReference>
<gene>
    <name evidence="5" type="ORF">NCTC13150_01693</name>
</gene>
<dbReference type="Proteomes" id="UP000377798">
    <property type="component" value="Unassembled WGS sequence"/>
</dbReference>
<organism evidence="5 6">
    <name type="scientific">Urinicoccus massiliensis</name>
    <dbReference type="NCBI Taxonomy" id="1723382"/>
    <lineage>
        <taxon>Bacteria</taxon>
        <taxon>Bacillati</taxon>
        <taxon>Bacillota</taxon>
        <taxon>Tissierellia</taxon>
        <taxon>Tissierellales</taxon>
        <taxon>Peptoniphilaceae</taxon>
        <taxon>Urinicoccus</taxon>
    </lineage>
</organism>
<dbReference type="Pfam" id="PF00881">
    <property type="entry name" value="Nitroreductase"/>
    <property type="match status" value="1"/>
</dbReference>
<dbReference type="PANTHER" id="PTHR43035">
    <property type="entry name" value="FATTY ACID REPRESSION MUTANT PROTEIN 2-RELATED"/>
    <property type="match status" value="1"/>
</dbReference>
<dbReference type="InterPro" id="IPR029479">
    <property type="entry name" value="Nitroreductase"/>
</dbReference>
<proteinExistence type="predicted"/>
<evidence type="ECO:0000256" key="2">
    <source>
        <dbReference type="ARBA" id="ARBA00022490"/>
    </source>
</evidence>